<dbReference type="InParanoid" id="A0A804JWA9"/>
<dbReference type="Gramene" id="Ma07_t16120.1">
    <property type="protein sequence ID" value="Ma07_p16120.1"/>
    <property type="gene ID" value="Ma07_g16120"/>
</dbReference>
<dbReference type="AlphaFoldDB" id="A0A804JWA9"/>
<dbReference type="Proteomes" id="UP000012960">
    <property type="component" value="Unplaced"/>
</dbReference>
<evidence type="ECO:0000313" key="3">
    <source>
        <dbReference type="Proteomes" id="UP000012960"/>
    </source>
</evidence>
<evidence type="ECO:0000313" key="1">
    <source>
        <dbReference type="EMBL" id="CAG1856749.1"/>
    </source>
</evidence>
<reference evidence="1" key="1">
    <citation type="submission" date="2021-03" db="EMBL/GenBank/DDBJ databases">
        <authorList>
            <consortium name="Genoscope - CEA"/>
            <person name="William W."/>
        </authorList>
    </citation>
    <scope>NUCLEOTIDE SEQUENCE</scope>
    <source>
        <strain evidence="1">Doubled-haploid Pahang</strain>
    </source>
</reference>
<sequence length="71" mass="8674">MRTFLGYNESQSIIWRKLFSWITRKHMLTLMSIFSCANKSHREDICKTNPNPSMKYRNLYDEQRTSRHFDL</sequence>
<dbReference type="EnsemblPlants" id="Ma07_t16120.1">
    <property type="protein sequence ID" value="Ma07_p16120.1"/>
    <property type="gene ID" value="Ma07_g16120"/>
</dbReference>
<keyword evidence="3" id="KW-1185">Reference proteome</keyword>
<evidence type="ECO:0000313" key="2">
    <source>
        <dbReference type="EnsemblPlants" id="Ma07_p16120.1"/>
    </source>
</evidence>
<organism evidence="2 3">
    <name type="scientific">Musa acuminata subsp. malaccensis</name>
    <name type="common">Wild banana</name>
    <name type="synonym">Musa malaccensis</name>
    <dbReference type="NCBI Taxonomy" id="214687"/>
    <lineage>
        <taxon>Eukaryota</taxon>
        <taxon>Viridiplantae</taxon>
        <taxon>Streptophyta</taxon>
        <taxon>Embryophyta</taxon>
        <taxon>Tracheophyta</taxon>
        <taxon>Spermatophyta</taxon>
        <taxon>Magnoliopsida</taxon>
        <taxon>Liliopsida</taxon>
        <taxon>Zingiberales</taxon>
        <taxon>Musaceae</taxon>
        <taxon>Musa</taxon>
    </lineage>
</organism>
<name>A0A804JWA9_MUSAM</name>
<proteinExistence type="predicted"/>
<reference evidence="2" key="2">
    <citation type="submission" date="2021-05" db="UniProtKB">
        <authorList>
            <consortium name="EnsemblPlants"/>
        </authorList>
    </citation>
    <scope>IDENTIFICATION</scope>
    <source>
        <strain evidence="2">subsp. malaccensis</strain>
    </source>
</reference>
<accession>A0A804JWA9</accession>
<gene>
    <name evidence="1" type="ORF">GSMUA_38890.1</name>
</gene>
<dbReference type="EMBL" id="HG996473">
    <property type="protein sequence ID" value="CAG1856749.1"/>
    <property type="molecule type" value="Genomic_DNA"/>
</dbReference>
<protein>
    <submittedName>
        <fullName evidence="1">(wild Malaysian banana) hypothetical protein</fullName>
    </submittedName>
</protein>